<organism evidence="2 3">
    <name type="scientific">Linum trigynum</name>
    <dbReference type="NCBI Taxonomy" id="586398"/>
    <lineage>
        <taxon>Eukaryota</taxon>
        <taxon>Viridiplantae</taxon>
        <taxon>Streptophyta</taxon>
        <taxon>Embryophyta</taxon>
        <taxon>Tracheophyta</taxon>
        <taxon>Spermatophyta</taxon>
        <taxon>Magnoliopsida</taxon>
        <taxon>eudicotyledons</taxon>
        <taxon>Gunneridae</taxon>
        <taxon>Pentapetalae</taxon>
        <taxon>rosids</taxon>
        <taxon>fabids</taxon>
        <taxon>Malpighiales</taxon>
        <taxon>Linaceae</taxon>
        <taxon>Linum</taxon>
    </lineage>
</organism>
<protein>
    <submittedName>
        <fullName evidence="2">Uncharacterized protein</fullName>
    </submittedName>
</protein>
<evidence type="ECO:0000256" key="1">
    <source>
        <dbReference type="SAM" id="MobiDB-lite"/>
    </source>
</evidence>
<dbReference type="AlphaFoldDB" id="A0AAV2E9Y2"/>
<accession>A0AAV2E9Y2</accession>
<proteinExistence type="predicted"/>
<keyword evidence="3" id="KW-1185">Reference proteome</keyword>
<dbReference type="Proteomes" id="UP001497516">
    <property type="component" value="Chromosome 4"/>
</dbReference>
<name>A0AAV2E9Y2_9ROSI</name>
<reference evidence="2 3" key="1">
    <citation type="submission" date="2024-04" db="EMBL/GenBank/DDBJ databases">
        <authorList>
            <person name="Fracassetti M."/>
        </authorList>
    </citation>
    <scope>NUCLEOTIDE SEQUENCE [LARGE SCALE GENOMIC DNA]</scope>
</reference>
<evidence type="ECO:0000313" key="2">
    <source>
        <dbReference type="EMBL" id="CAL1382721.1"/>
    </source>
</evidence>
<feature type="region of interest" description="Disordered" evidence="1">
    <location>
        <begin position="1"/>
        <end position="23"/>
    </location>
</feature>
<dbReference type="EMBL" id="OZ034817">
    <property type="protein sequence ID" value="CAL1382721.1"/>
    <property type="molecule type" value="Genomic_DNA"/>
</dbReference>
<evidence type="ECO:0000313" key="3">
    <source>
        <dbReference type="Proteomes" id="UP001497516"/>
    </source>
</evidence>
<feature type="compositionally biased region" description="Low complexity" evidence="1">
    <location>
        <begin position="10"/>
        <end position="22"/>
    </location>
</feature>
<sequence>MRRRRRQGESSSDSSPAFRSSSYILPPTIRNSRASKLMKTATAVLDTSQSKSDSSTAAATMIASFINWDKDDFEGPSIAAYLEDLPRPSSLPPKSNFFYCGRTSLTVNLGYRERNIE</sequence>
<gene>
    <name evidence="2" type="ORF">LTRI10_LOCUS24033</name>
</gene>